<evidence type="ECO:0000313" key="4">
    <source>
        <dbReference type="Proteomes" id="UP000193285"/>
    </source>
</evidence>
<sequence length="101" mass="10925">MAGAALVSSAAIATADPADDAYLAQLRGAGFSWPPDHDDALTATGRLICDDIMWGWTYEQIAQNIHATLDPRNITFGDVHSMVGLAHSSYCPNFRCWSTHC</sequence>
<dbReference type="InterPro" id="IPR007969">
    <property type="entry name" value="DUF732"/>
</dbReference>
<accession>A0A1X2A8T1</accession>
<dbReference type="EMBL" id="LQPK01000022">
    <property type="protein sequence ID" value="ORW29189.1"/>
    <property type="molecule type" value="Genomic_DNA"/>
</dbReference>
<comment type="caution">
    <text evidence="3">The sequence shown here is derived from an EMBL/GenBank/DDBJ whole genome shotgun (WGS) entry which is preliminary data.</text>
</comment>
<evidence type="ECO:0000313" key="5">
    <source>
        <dbReference type="Proteomes" id="UP000193801"/>
    </source>
</evidence>
<dbReference type="Pfam" id="PF05305">
    <property type="entry name" value="DUF732"/>
    <property type="match status" value="1"/>
</dbReference>
<feature type="domain" description="DUF732" evidence="1">
    <location>
        <begin position="18"/>
        <end position="93"/>
    </location>
</feature>
<gene>
    <name evidence="3" type="ORF">AWB90_17005</name>
    <name evidence="2" type="ORF">AWB91_24510</name>
</gene>
<dbReference type="AlphaFoldDB" id="A0A1X2A8T1"/>
<name>A0A1X2A8T1_9MYCO</name>
<reference evidence="2" key="3">
    <citation type="submission" date="2016-01" db="EMBL/GenBank/DDBJ databases">
        <authorList>
            <person name="Ana R.F.D.C."/>
            <person name="Tarcisio F."/>
            <person name="Maria L.L."/>
            <person name="Monica P."/>
            <person name="Wana L.O.D.C."/>
            <person name="Elisabetta G."/>
            <person name="Jeann R.D.C.B."/>
            <person name="Veronica D.S."/>
            <person name="Karla V.B.L."/>
            <person name="Roberto B."/>
            <person name="Antonella G."/>
            <person name="Anna F."/>
            <person name="Alessandro M."/>
            <person name="Pamela F."/>
            <person name="Francesca D.L."/>
            <person name="Giulia F.S."/>
            <person name="Sara T."/>
            <person name="Fabio R."/>
            <person name="Olivier J."/>
            <person name="Nicola S."/>
            <person name="Enrico T."/>
        </authorList>
    </citation>
    <scope>NUCLEOTIDE SEQUENCE</scope>
    <source>
        <strain evidence="2">FI-07156</strain>
    </source>
</reference>
<dbReference type="Proteomes" id="UP000193285">
    <property type="component" value="Unassembled WGS sequence"/>
</dbReference>
<reference evidence="3" key="2">
    <citation type="submission" date="2016-01" db="EMBL/GenBank/DDBJ databases">
        <authorList>
            <person name="Oliw E.H."/>
        </authorList>
    </citation>
    <scope>NUCLEOTIDE SEQUENCE</scope>
    <source>
        <strain evidence="3">IEC33</strain>
    </source>
</reference>
<evidence type="ECO:0000313" key="3">
    <source>
        <dbReference type="EMBL" id="ORW44321.1"/>
    </source>
</evidence>
<dbReference type="EMBL" id="LQPN01000053">
    <property type="protein sequence ID" value="ORW44321.1"/>
    <property type="molecule type" value="Genomic_DNA"/>
</dbReference>
<evidence type="ECO:0000259" key="1">
    <source>
        <dbReference type="Pfam" id="PF05305"/>
    </source>
</evidence>
<proteinExistence type="predicted"/>
<reference evidence="4 5" key="1">
    <citation type="journal article" date="2015" name="Emerg. Microbes Infect.">
        <title>Characterization of 17 strains belonging to the Mycobacterium simiae complex and description of Mycobacterium paraense sp. nov.</title>
        <authorList>
            <person name="Fusco da Costa A.R."/>
            <person name="Fedrizzi T."/>
            <person name="Lopes M.L."/>
            <person name="Pecorari M."/>
            <person name="Oliveira da Costa W.L."/>
            <person name="Giacobazzi E."/>
            <person name="da Costa Bahia J.R."/>
            <person name="De Sanctis V."/>
            <person name="Batista Lima K.V."/>
            <person name="Bertorelli R."/>
            <person name="Grottola A."/>
            <person name="Fabio A."/>
            <person name="Mariottini A."/>
            <person name="Ferretti P."/>
            <person name="Di Leva F."/>
            <person name="Fregni Serpini G."/>
            <person name="Tagliazucchi S."/>
            <person name="Rumpianesi F."/>
            <person name="Jousson O."/>
            <person name="Segata N."/>
            <person name="Tortoli E."/>
        </authorList>
    </citation>
    <scope>NUCLEOTIDE SEQUENCE [LARGE SCALE GENOMIC DNA]</scope>
    <source>
        <strain evidence="2 5">FI-07156</strain>
        <strain evidence="3 4">IEC33</strain>
    </source>
</reference>
<organism evidence="3 4">
    <name type="scientific">Mycobacterium paraense</name>
    <dbReference type="NCBI Taxonomy" id="767916"/>
    <lineage>
        <taxon>Bacteria</taxon>
        <taxon>Bacillati</taxon>
        <taxon>Actinomycetota</taxon>
        <taxon>Actinomycetes</taxon>
        <taxon>Mycobacteriales</taxon>
        <taxon>Mycobacteriaceae</taxon>
        <taxon>Mycobacterium</taxon>
        <taxon>Mycobacterium simiae complex</taxon>
    </lineage>
</organism>
<evidence type="ECO:0000313" key="2">
    <source>
        <dbReference type="EMBL" id="ORW29189.1"/>
    </source>
</evidence>
<dbReference type="Proteomes" id="UP000193801">
    <property type="component" value="Unassembled WGS sequence"/>
</dbReference>
<keyword evidence="5" id="KW-1185">Reference proteome</keyword>
<dbReference type="OrthoDB" id="4733994at2"/>
<protein>
    <recommendedName>
        <fullName evidence="1">DUF732 domain-containing protein</fullName>
    </recommendedName>
</protein>